<accession>A0ABV6JSQ6</accession>
<dbReference type="InterPro" id="IPR000182">
    <property type="entry name" value="GNAT_dom"/>
</dbReference>
<proteinExistence type="predicted"/>
<dbReference type="InterPro" id="IPR051531">
    <property type="entry name" value="N-acetyltransferase"/>
</dbReference>
<dbReference type="GO" id="GO:0016746">
    <property type="term" value="F:acyltransferase activity"/>
    <property type="evidence" value="ECO:0007669"/>
    <property type="project" value="UniProtKB-KW"/>
</dbReference>
<dbReference type="PANTHER" id="PTHR43792">
    <property type="entry name" value="GNAT FAMILY, PUTATIVE (AFU_ORTHOLOGUE AFUA_3G00765)-RELATED-RELATED"/>
    <property type="match status" value="1"/>
</dbReference>
<reference evidence="2 3" key="1">
    <citation type="submission" date="2024-09" db="EMBL/GenBank/DDBJ databases">
        <authorList>
            <person name="Sun Q."/>
            <person name="Mori K."/>
        </authorList>
    </citation>
    <scope>NUCLEOTIDE SEQUENCE [LARGE SCALE GENOMIC DNA]</scope>
    <source>
        <strain evidence="2 3">TBRC 5777</strain>
    </source>
</reference>
<dbReference type="RefSeq" id="WP_377044510.1">
    <property type="nucleotide sequence ID" value="NZ_JBHLUN010000007.1"/>
</dbReference>
<evidence type="ECO:0000259" key="1">
    <source>
        <dbReference type="PROSITE" id="PS51186"/>
    </source>
</evidence>
<evidence type="ECO:0000313" key="2">
    <source>
        <dbReference type="EMBL" id="MFC0408756.1"/>
    </source>
</evidence>
<feature type="domain" description="N-acetyltransferase" evidence="1">
    <location>
        <begin position="8"/>
        <end position="174"/>
    </location>
</feature>
<dbReference type="Pfam" id="PF13302">
    <property type="entry name" value="Acetyltransf_3"/>
    <property type="match status" value="1"/>
</dbReference>
<evidence type="ECO:0000313" key="3">
    <source>
        <dbReference type="Proteomes" id="UP001589865"/>
    </source>
</evidence>
<comment type="caution">
    <text evidence="2">The sequence shown here is derived from an EMBL/GenBank/DDBJ whole genome shotgun (WGS) entry which is preliminary data.</text>
</comment>
<gene>
    <name evidence="2" type="ORF">ACFFGY_10880</name>
</gene>
<organism evidence="2 3">
    <name type="scientific">Roseomonas elaeocarpi</name>
    <dbReference type="NCBI Taxonomy" id="907779"/>
    <lineage>
        <taxon>Bacteria</taxon>
        <taxon>Pseudomonadati</taxon>
        <taxon>Pseudomonadota</taxon>
        <taxon>Alphaproteobacteria</taxon>
        <taxon>Acetobacterales</taxon>
        <taxon>Roseomonadaceae</taxon>
        <taxon>Roseomonas</taxon>
    </lineage>
</organism>
<dbReference type="InterPro" id="IPR016181">
    <property type="entry name" value="Acyl_CoA_acyltransferase"/>
</dbReference>
<keyword evidence="2" id="KW-0012">Acyltransferase</keyword>
<protein>
    <submittedName>
        <fullName evidence="2">GNAT family N-acetyltransferase</fullName>
        <ecNumber evidence="2">2.3.-.-</ecNumber>
    </submittedName>
</protein>
<name>A0ABV6JSQ6_9PROT</name>
<keyword evidence="3" id="KW-1185">Reference proteome</keyword>
<dbReference type="Gene3D" id="3.40.630.30">
    <property type="match status" value="1"/>
</dbReference>
<dbReference type="EC" id="2.3.-.-" evidence="2"/>
<sequence>MILRGRRVVLRPWRAEDRAPFFALNSEPAVGRYLLPMTRAQSDGMLDRADEHFRAHGWGFWAVEHGDTGALIGLCGLSQLPWNAFFTPAVEIGWRLGTFWQGRGLAREAATLSLEAGFGPAGLDRIVAFTVPANTASWGLMERLGMWRIGEFDHPRLPEGHPLSHHYAYEITARRYRDPDRRRD</sequence>
<dbReference type="SUPFAM" id="SSF55729">
    <property type="entry name" value="Acyl-CoA N-acyltransferases (Nat)"/>
    <property type="match status" value="1"/>
</dbReference>
<dbReference type="Proteomes" id="UP001589865">
    <property type="component" value="Unassembled WGS sequence"/>
</dbReference>
<dbReference type="PANTHER" id="PTHR43792:SF1">
    <property type="entry name" value="N-ACETYLTRANSFERASE DOMAIN-CONTAINING PROTEIN"/>
    <property type="match status" value="1"/>
</dbReference>
<dbReference type="PROSITE" id="PS51186">
    <property type="entry name" value="GNAT"/>
    <property type="match status" value="1"/>
</dbReference>
<keyword evidence="2" id="KW-0808">Transferase</keyword>
<dbReference type="EMBL" id="JBHLUN010000007">
    <property type="protein sequence ID" value="MFC0408756.1"/>
    <property type="molecule type" value="Genomic_DNA"/>
</dbReference>